<dbReference type="EMBL" id="CP000885">
    <property type="protein sequence ID" value="ABX40701.1"/>
    <property type="molecule type" value="Genomic_DNA"/>
</dbReference>
<organism evidence="2 3">
    <name type="scientific">Lachnoclostridium phytofermentans (strain ATCC 700394 / DSM 18823 / ISDg)</name>
    <name type="common">Clostridium phytofermentans</name>
    <dbReference type="NCBI Taxonomy" id="357809"/>
    <lineage>
        <taxon>Bacteria</taxon>
        <taxon>Bacillati</taxon>
        <taxon>Bacillota</taxon>
        <taxon>Clostridia</taxon>
        <taxon>Lachnospirales</taxon>
        <taxon>Lachnospiraceae</taxon>
    </lineage>
</organism>
<dbReference type="STRING" id="357809.Cphy_0314"/>
<name>A9KSQ7_LACP7</name>
<proteinExistence type="predicted"/>
<gene>
    <name evidence="2" type="ordered locus">Cphy_0314</name>
</gene>
<evidence type="ECO:0000313" key="2">
    <source>
        <dbReference type="EMBL" id="ABX40701.1"/>
    </source>
</evidence>
<sequence>MKVEILLKLKEMLNKKKECLQNILYVAKEQDEITFAKESDLEIFEKYIDEKEDLILALSKLNQEYEEFIEQMGEASSDNADSDMKQQINLINQEIISLSKEIQVLEGKSKEKFEAYVQQEREKIKNFRLNSQMASNYYKSMNVGQLEDSYFMDQRK</sequence>
<dbReference type="KEGG" id="cpy:Cphy_0314"/>
<dbReference type="Proteomes" id="UP000000370">
    <property type="component" value="Chromosome"/>
</dbReference>
<dbReference type="eggNOG" id="ENOG5032SZ6">
    <property type="taxonomic scope" value="Bacteria"/>
</dbReference>
<dbReference type="OrthoDB" id="9798495at2"/>
<protein>
    <recommendedName>
        <fullName evidence="4">FlgN family protein</fullName>
    </recommendedName>
</protein>
<dbReference type="HOGENOM" id="CLU_1683527_0_0_9"/>
<evidence type="ECO:0000313" key="3">
    <source>
        <dbReference type="Proteomes" id="UP000000370"/>
    </source>
</evidence>
<dbReference type="RefSeq" id="WP_012198344.1">
    <property type="nucleotide sequence ID" value="NC_010001.1"/>
</dbReference>
<feature type="coiled-coil region" evidence="1">
    <location>
        <begin position="44"/>
        <end position="108"/>
    </location>
</feature>
<reference evidence="3" key="1">
    <citation type="submission" date="2007-11" db="EMBL/GenBank/DDBJ databases">
        <title>Complete genome sequence of Clostridium phytofermentans ISDg.</title>
        <authorList>
            <person name="Leschine S.B."/>
            <person name="Warnick T.A."/>
            <person name="Blanchard J.L."/>
            <person name="Schnell D.J."/>
            <person name="Petit E.L."/>
            <person name="LaTouf W.G."/>
            <person name="Copeland A."/>
            <person name="Lucas S."/>
            <person name="Lapidus A."/>
            <person name="Barry K."/>
            <person name="Glavina del Rio T."/>
            <person name="Dalin E."/>
            <person name="Tice H."/>
            <person name="Pitluck S."/>
            <person name="Kiss H."/>
            <person name="Brettin T."/>
            <person name="Bruce D."/>
            <person name="Detter J.C."/>
            <person name="Han C."/>
            <person name="Kuske C."/>
            <person name="Schmutz J."/>
            <person name="Larimer F."/>
            <person name="Land M."/>
            <person name="Hauser L."/>
            <person name="Kyrpides N."/>
            <person name="Kim E.A."/>
            <person name="Richardson P."/>
        </authorList>
    </citation>
    <scope>NUCLEOTIDE SEQUENCE [LARGE SCALE GENOMIC DNA]</scope>
    <source>
        <strain evidence="3">ATCC 700394 / DSM 18823 / ISDg</strain>
    </source>
</reference>
<keyword evidence="3" id="KW-1185">Reference proteome</keyword>
<dbReference type="AlphaFoldDB" id="A9KSQ7"/>
<evidence type="ECO:0008006" key="4">
    <source>
        <dbReference type="Google" id="ProtNLM"/>
    </source>
</evidence>
<accession>A9KSQ7</accession>
<keyword evidence="1" id="KW-0175">Coiled coil</keyword>
<evidence type="ECO:0000256" key="1">
    <source>
        <dbReference type="SAM" id="Coils"/>
    </source>
</evidence>